<dbReference type="OrthoDB" id="3541191at2"/>
<keyword evidence="1" id="KW-0238">DNA-binding</keyword>
<dbReference type="GO" id="GO:0003677">
    <property type="term" value="F:DNA binding"/>
    <property type="evidence" value="ECO:0007669"/>
    <property type="project" value="UniProtKB-KW"/>
</dbReference>
<dbReference type="EMBL" id="SMKQ01000019">
    <property type="protein sequence ID" value="TDD51794.1"/>
    <property type="molecule type" value="Genomic_DNA"/>
</dbReference>
<reference evidence="1 2" key="1">
    <citation type="submission" date="2019-03" db="EMBL/GenBank/DDBJ databases">
        <title>Draft genome sequences of novel Actinobacteria.</title>
        <authorList>
            <person name="Sahin N."/>
            <person name="Ay H."/>
            <person name="Saygin H."/>
        </authorList>
    </citation>
    <scope>NUCLEOTIDE SEQUENCE [LARGE SCALE GENOMIC DNA]</scope>
    <source>
        <strain evidence="1 2">CH32</strain>
    </source>
</reference>
<organism evidence="1 2">
    <name type="scientific">Nonomuraea terrae</name>
    <dbReference type="NCBI Taxonomy" id="2530383"/>
    <lineage>
        <taxon>Bacteria</taxon>
        <taxon>Bacillati</taxon>
        <taxon>Actinomycetota</taxon>
        <taxon>Actinomycetes</taxon>
        <taxon>Streptosporangiales</taxon>
        <taxon>Streptosporangiaceae</taxon>
        <taxon>Nonomuraea</taxon>
    </lineage>
</organism>
<dbReference type="SUPFAM" id="SSF82607">
    <property type="entry name" value="YbaB-like"/>
    <property type="match status" value="1"/>
</dbReference>
<name>A0A4R4Z442_9ACTN</name>
<dbReference type="Proteomes" id="UP000295302">
    <property type="component" value="Unassembled WGS sequence"/>
</dbReference>
<dbReference type="InterPro" id="IPR004401">
    <property type="entry name" value="YbaB/EbfC"/>
</dbReference>
<protein>
    <submittedName>
        <fullName evidence="1">YbaB/EbfC family DNA-binding protein</fullName>
    </submittedName>
</protein>
<evidence type="ECO:0000313" key="1">
    <source>
        <dbReference type="EMBL" id="TDD51794.1"/>
    </source>
</evidence>
<dbReference type="Pfam" id="PF02575">
    <property type="entry name" value="YbaB_DNA_bd"/>
    <property type="match status" value="1"/>
</dbReference>
<keyword evidence="2" id="KW-1185">Reference proteome</keyword>
<gene>
    <name evidence="1" type="ORF">E1286_09795</name>
</gene>
<evidence type="ECO:0000313" key="2">
    <source>
        <dbReference type="Proteomes" id="UP000295302"/>
    </source>
</evidence>
<proteinExistence type="predicted"/>
<dbReference type="InterPro" id="IPR036894">
    <property type="entry name" value="YbaB-like_sf"/>
</dbReference>
<dbReference type="Gene3D" id="3.30.1310.10">
    <property type="entry name" value="Nucleoid-associated protein YbaB-like domain"/>
    <property type="match status" value="1"/>
</dbReference>
<comment type="caution">
    <text evidence="1">The sequence shown here is derived from an EMBL/GenBank/DDBJ whole genome shotgun (WGS) entry which is preliminary data.</text>
</comment>
<dbReference type="AlphaFoldDB" id="A0A4R4Z442"/>
<accession>A0A4R4Z442</accession>
<sequence length="162" mass="17202">MKISDLCRLCNSVSGVSVNWLTLPAASSAESGTMPTPSPHDDVEQAELYLRRGRDAMRRLQEASARIGAVAGTAESADGLVRATADGRGGITGLRLNPRAMRLGAGALGRQVTEVLQAAQRDAETQTKQIVDGALADTADLPPPPGEDFIRERVDQIARNLR</sequence>